<dbReference type="CDD" id="cd12797">
    <property type="entry name" value="M23_peptidase"/>
    <property type="match status" value="1"/>
</dbReference>
<evidence type="ECO:0000313" key="4">
    <source>
        <dbReference type="Proteomes" id="UP001596018"/>
    </source>
</evidence>
<name>A0ABW0JS11_9GAMM</name>
<comment type="caution">
    <text evidence="3">The sequence shown here is derived from an EMBL/GenBank/DDBJ whole genome shotgun (WGS) entry which is preliminary data.</text>
</comment>
<dbReference type="Pfam" id="PF01551">
    <property type="entry name" value="Peptidase_M23"/>
    <property type="match status" value="1"/>
</dbReference>
<dbReference type="InterPro" id="IPR016047">
    <property type="entry name" value="M23ase_b-sheet_dom"/>
</dbReference>
<protein>
    <submittedName>
        <fullName evidence="3">M23 family metallopeptidase</fullName>
        <ecNumber evidence="3">3.4.24.-</ecNumber>
    </submittedName>
</protein>
<evidence type="ECO:0000259" key="2">
    <source>
        <dbReference type="Pfam" id="PF01551"/>
    </source>
</evidence>
<sequence length="309" mass="33473">MQIILVSRHRKLPRTLDLSRRWLRWKLYAAAGFVLLGCVGVGAALALTIASPQDRTLAHIHELQQQIQQQDAQLSGVRQDAERGLDALALKLGQLQAQSTRLNALGVRLAQVGKLDDGEFSFDQPPPVGGIEEAGETGYALPPVLEASIDQLAGQFDSQQAQLSALQSLLLDARIESSLKPTGMPVQGYISSYFGTRPDPFDGHMARHTGIDIAVPKGTPVHAVAAGMVTFTGVRRGYGKVVEIDHGNGYMTRYAHNSTLLAHPGQRVRVGQVISDAGSTGRSTGSHLHFEVWRGGRVVNPLTYVRSHR</sequence>
<organism evidence="3 4">
    <name type="scientific">Rhodanobacter ginsenosidimutans</name>
    <dbReference type="NCBI Taxonomy" id="490571"/>
    <lineage>
        <taxon>Bacteria</taxon>
        <taxon>Pseudomonadati</taxon>
        <taxon>Pseudomonadota</taxon>
        <taxon>Gammaproteobacteria</taxon>
        <taxon>Lysobacterales</taxon>
        <taxon>Rhodanobacteraceae</taxon>
        <taxon>Rhodanobacter</taxon>
    </lineage>
</organism>
<dbReference type="PANTHER" id="PTHR21666:SF270">
    <property type="entry name" value="MUREIN HYDROLASE ACTIVATOR ENVC"/>
    <property type="match status" value="1"/>
</dbReference>
<gene>
    <name evidence="3" type="ORF">ACFPK0_02615</name>
</gene>
<dbReference type="SUPFAM" id="SSF51261">
    <property type="entry name" value="Duplicated hybrid motif"/>
    <property type="match status" value="1"/>
</dbReference>
<reference evidence="4" key="1">
    <citation type="journal article" date="2019" name="Int. J. Syst. Evol. Microbiol.">
        <title>The Global Catalogue of Microorganisms (GCM) 10K type strain sequencing project: providing services to taxonomists for standard genome sequencing and annotation.</title>
        <authorList>
            <consortium name="The Broad Institute Genomics Platform"/>
            <consortium name="The Broad Institute Genome Sequencing Center for Infectious Disease"/>
            <person name="Wu L."/>
            <person name="Ma J."/>
        </authorList>
    </citation>
    <scope>NUCLEOTIDE SEQUENCE [LARGE SCALE GENOMIC DNA]</scope>
    <source>
        <strain evidence="4">KACC 12822</strain>
    </source>
</reference>
<evidence type="ECO:0000256" key="1">
    <source>
        <dbReference type="SAM" id="Coils"/>
    </source>
</evidence>
<keyword evidence="3" id="KW-0378">Hydrolase</keyword>
<dbReference type="Gene3D" id="2.70.70.10">
    <property type="entry name" value="Glucose Permease (Domain IIA)"/>
    <property type="match status" value="1"/>
</dbReference>
<proteinExistence type="predicted"/>
<keyword evidence="1" id="KW-0175">Coiled coil</keyword>
<feature type="domain" description="M23ase beta-sheet core" evidence="2">
    <location>
        <begin position="207"/>
        <end position="301"/>
    </location>
</feature>
<dbReference type="PANTHER" id="PTHR21666">
    <property type="entry name" value="PEPTIDASE-RELATED"/>
    <property type="match status" value="1"/>
</dbReference>
<feature type="coiled-coil region" evidence="1">
    <location>
        <begin position="60"/>
        <end position="98"/>
    </location>
</feature>
<dbReference type="GO" id="GO:0016787">
    <property type="term" value="F:hydrolase activity"/>
    <property type="evidence" value="ECO:0007669"/>
    <property type="project" value="UniProtKB-KW"/>
</dbReference>
<accession>A0ABW0JS11</accession>
<dbReference type="RefSeq" id="WP_056082341.1">
    <property type="nucleotide sequence ID" value="NZ_JALBWS010000015.1"/>
</dbReference>
<dbReference type="EC" id="3.4.24.-" evidence="3"/>
<dbReference type="EMBL" id="JBHSMM010000001">
    <property type="protein sequence ID" value="MFC5438904.1"/>
    <property type="molecule type" value="Genomic_DNA"/>
</dbReference>
<dbReference type="Proteomes" id="UP001596018">
    <property type="component" value="Unassembled WGS sequence"/>
</dbReference>
<keyword evidence="4" id="KW-1185">Reference proteome</keyword>
<dbReference type="InterPro" id="IPR011055">
    <property type="entry name" value="Dup_hybrid_motif"/>
</dbReference>
<evidence type="ECO:0000313" key="3">
    <source>
        <dbReference type="EMBL" id="MFC5438904.1"/>
    </source>
</evidence>
<dbReference type="InterPro" id="IPR050570">
    <property type="entry name" value="Cell_wall_metabolism_enzyme"/>
</dbReference>